<evidence type="ECO:0000313" key="2">
    <source>
        <dbReference type="Proteomes" id="UP000828251"/>
    </source>
</evidence>
<accession>A0A9D4AI69</accession>
<gene>
    <name evidence="1" type="ORF">J1N35_004979</name>
</gene>
<name>A0A9D4AI69_9ROSI</name>
<proteinExistence type="predicted"/>
<reference evidence="1 2" key="1">
    <citation type="journal article" date="2021" name="Plant Biotechnol. J.">
        <title>Multi-omics assisted identification of the key and species-specific regulatory components of drought-tolerant mechanisms in Gossypium stocksii.</title>
        <authorList>
            <person name="Yu D."/>
            <person name="Ke L."/>
            <person name="Zhang D."/>
            <person name="Wu Y."/>
            <person name="Sun Y."/>
            <person name="Mei J."/>
            <person name="Sun J."/>
            <person name="Sun Y."/>
        </authorList>
    </citation>
    <scope>NUCLEOTIDE SEQUENCE [LARGE SCALE GENOMIC DNA]</scope>
    <source>
        <strain evidence="2">cv. E1</strain>
        <tissue evidence="1">Leaf</tissue>
    </source>
</reference>
<dbReference type="EMBL" id="JAIQCV010000002">
    <property type="protein sequence ID" value="KAH1121819.1"/>
    <property type="molecule type" value="Genomic_DNA"/>
</dbReference>
<organism evidence="1 2">
    <name type="scientific">Gossypium stocksii</name>
    <dbReference type="NCBI Taxonomy" id="47602"/>
    <lineage>
        <taxon>Eukaryota</taxon>
        <taxon>Viridiplantae</taxon>
        <taxon>Streptophyta</taxon>
        <taxon>Embryophyta</taxon>
        <taxon>Tracheophyta</taxon>
        <taxon>Spermatophyta</taxon>
        <taxon>Magnoliopsida</taxon>
        <taxon>eudicotyledons</taxon>
        <taxon>Gunneridae</taxon>
        <taxon>Pentapetalae</taxon>
        <taxon>rosids</taxon>
        <taxon>malvids</taxon>
        <taxon>Malvales</taxon>
        <taxon>Malvaceae</taxon>
        <taxon>Malvoideae</taxon>
        <taxon>Gossypium</taxon>
    </lineage>
</organism>
<keyword evidence="2" id="KW-1185">Reference proteome</keyword>
<evidence type="ECO:0000313" key="1">
    <source>
        <dbReference type="EMBL" id="KAH1121819.1"/>
    </source>
</evidence>
<protein>
    <submittedName>
        <fullName evidence="1">Uncharacterized protein</fullName>
    </submittedName>
</protein>
<dbReference type="AlphaFoldDB" id="A0A9D4AI69"/>
<sequence length="89" mass="9921">MGKGSSSKKEMAKVPAVIKHVASSPKFKRRRVSAVRDFSLGYGRVTASNFGLSSDAQEFLVLYVVKCVTVYPISVDWHKPIKCVFFTSY</sequence>
<comment type="caution">
    <text evidence="1">The sequence shown here is derived from an EMBL/GenBank/DDBJ whole genome shotgun (WGS) entry which is preliminary data.</text>
</comment>
<dbReference type="Proteomes" id="UP000828251">
    <property type="component" value="Unassembled WGS sequence"/>
</dbReference>